<keyword evidence="2" id="KW-1185">Reference proteome</keyword>
<organism evidence="2 3">
    <name type="scientific">Panagrolaimus davidi</name>
    <dbReference type="NCBI Taxonomy" id="227884"/>
    <lineage>
        <taxon>Eukaryota</taxon>
        <taxon>Metazoa</taxon>
        <taxon>Ecdysozoa</taxon>
        <taxon>Nematoda</taxon>
        <taxon>Chromadorea</taxon>
        <taxon>Rhabditida</taxon>
        <taxon>Tylenchina</taxon>
        <taxon>Panagrolaimomorpha</taxon>
        <taxon>Panagrolaimoidea</taxon>
        <taxon>Panagrolaimidae</taxon>
        <taxon>Panagrolaimus</taxon>
    </lineage>
</organism>
<evidence type="ECO:0000259" key="1">
    <source>
        <dbReference type="Pfam" id="PF04155"/>
    </source>
</evidence>
<dbReference type="Pfam" id="PF04155">
    <property type="entry name" value="Ground-like"/>
    <property type="match status" value="1"/>
</dbReference>
<reference evidence="3" key="1">
    <citation type="submission" date="2022-11" db="UniProtKB">
        <authorList>
            <consortium name="WormBaseParasite"/>
        </authorList>
    </citation>
    <scope>IDENTIFICATION</scope>
</reference>
<sequence>MHSMHIKSDRTFALSNDYSDNSFRTKIAGVKSRIANENEKDVKCGNESLKRIMMENIVSSPTISKQLIFSAGKQRFQKLIDVVCSRNKFSYTVVSSHIYCEVTKPPVTCFAFFQP</sequence>
<proteinExistence type="predicted"/>
<feature type="domain" description="Ground-like" evidence="1">
    <location>
        <begin position="41"/>
        <end position="112"/>
    </location>
</feature>
<dbReference type="AlphaFoldDB" id="A0A914Q981"/>
<dbReference type="Proteomes" id="UP000887578">
    <property type="component" value="Unplaced"/>
</dbReference>
<accession>A0A914Q981</accession>
<protein>
    <submittedName>
        <fullName evidence="3">Ground-like domain-containing protein</fullName>
    </submittedName>
</protein>
<evidence type="ECO:0000313" key="3">
    <source>
        <dbReference type="WBParaSite" id="PDA_v2.g23707.t1"/>
    </source>
</evidence>
<evidence type="ECO:0000313" key="2">
    <source>
        <dbReference type="Proteomes" id="UP000887578"/>
    </source>
</evidence>
<dbReference type="WBParaSite" id="PDA_v2.g23707.t1">
    <property type="protein sequence ID" value="PDA_v2.g23707.t1"/>
    <property type="gene ID" value="PDA_v2.g23707"/>
</dbReference>
<name>A0A914Q981_9BILA</name>
<dbReference type="InterPro" id="IPR007284">
    <property type="entry name" value="Ground-like_dom"/>
</dbReference>